<protein>
    <submittedName>
        <fullName evidence="2">Uncharacterized protein</fullName>
    </submittedName>
</protein>
<feature type="signal peptide" evidence="1">
    <location>
        <begin position="1"/>
        <end position="20"/>
    </location>
</feature>
<keyword evidence="1" id="KW-0732">Signal</keyword>
<evidence type="ECO:0000313" key="3">
    <source>
        <dbReference type="Proteomes" id="UP001208041"/>
    </source>
</evidence>
<dbReference type="EMBL" id="JAOYFC010000002">
    <property type="protein sequence ID" value="MCV6824563.1"/>
    <property type="molecule type" value="Genomic_DNA"/>
</dbReference>
<keyword evidence="3" id="KW-1185">Reference proteome</keyword>
<evidence type="ECO:0000313" key="2">
    <source>
        <dbReference type="EMBL" id="MCV6824563.1"/>
    </source>
</evidence>
<accession>A0AAE3LRH0</accession>
<proteinExistence type="predicted"/>
<organism evidence="2 3">
    <name type="scientific">Halocynthiibacter halioticoli</name>
    <dbReference type="NCBI Taxonomy" id="2986804"/>
    <lineage>
        <taxon>Bacteria</taxon>
        <taxon>Pseudomonadati</taxon>
        <taxon>Pseudomonadota</taxon>
        <taxon>Alphaproteobacteria</taxon>
        <taxon>Rhodobacterales</taxon>
        <taxon>Paracoccaceae</taxon>
        <taxon>Halocynthiibacter</taxon>
    </lineage>
</organism>
<sequence length="65" mass="7209">MKINLMLSATAMSLAMPAFAQDYAADVPENVLTPDVVETQTLGAIVFFDRMPNADTSRRFLTIWT</sequence>
<comment type="caution">
    <text evidence="2">The sequence shown here is derived from an EMBL/GenBank/DDBJ whole genome shotgun (WGS) entry which is preliminary data.</text>
</comment>
<dbReference type="RefSeq" id="WP_263953424.1">
    <property type="nucleotide sequence ID" value="NZ_JAOYFC010000002.1"/>
</dbReference>
<feature type="chain" id="PRO_5042188563" evidence="1">
    <location>
        <begin position="21"/>
        <end position="65"/>
    </location>
</feature>
<name>A0AAE3LRH0_9RHOB</name>
<gene>
    <name evidence="2" type="ORF">OH136_08320</name>
</gene>
<dbReference type="AlphaFoldDB" id="A0AAE3LRH0"/>
<evidence type="ECO:0000256" key="1">
    <source>
        <dbReference type="SAM" id="SignalP"/>
    </source>
</evidence>
<reference evidence="2" key="1">
    <citation type="submission" date="2022-10" db="EMBL/GenBank/DDBJ databases">
        <authorList>
            <person name="Yue Y."/>
        </authorList>
    </citation>
    <scope>NUCLEOTIDE SEQUENCE</scope>
    <source>
        <strain evidence="2">Z654</strain>
    </source>
</reference>
<dbReference type="Proteomes" id="UP001208041">
    <property type="component" value="Unassembled WGS sequence"/>
</dbReference>